<dbReference type="InterPro" id="IPR036291">
    <property type="entry name" value="NAD(P)-bd_dom_sf"/>
</dbReference>
<dbReference type="PANTHER" id="PTHR24320:SF236">
    <property type="entry name" value="SHORT-CHAIN DEHYDROGENASE-RELATED"/>
    <property type="match status" value="1"/>
</dbReference>
<dbReference type="PANTHER" id="PTHR24320">
    <property type="entry name" value="RETINOL DEHYDROGENASE"/>
    <property type="match status" value="1"/>
</dbReference>
<organism evidence="4 5">
    <name type="scientific">Dendrothele bispora (strain CBS 962.96)</name>
    <dbReference type="NCBI Taxonomy" id="1314807"/>
    <lineage>
        <taxon>Eukaryota</taxon>
        <taxon>Fungi</taxon>
        <taxon>Dikarya</taxon>
        <taxon>Basidiomycota</taxon>
        <taxon>Agaricomycotina</taxon>
        <taxon>Agaricomycetes</taxon>
        <taxon>Agaricomycetidae</taxon>
        <taxon>Agaricales</taxon>
        <taxon>Agaricales incertae sedis</taxon>
        <taxon>Dendrothele</taxon>
    </lineage>
</organism>
<dbReference type="Proteomes" id="UP000297245">
    <property type="component" value="Unassembled WGS sequence"/>
</dbReference>
<evidence type="ECO:0000313" key="5">
    <source>
        <dbReference type="Proteomes" id="UP000297245"/>
    </source>
</evidence>
<evidence type="ECO:0000313" key="4">
    <source>
        <dbReference type="EMBL" id="THU86142.1"/>
    </source>
</evidence>
<dbReference type="EMBL" id="ML179510">
    <property type="protein sequence ID" value="THU86142.1"/>
    <property type="molecule type" value="Genomic_DNA"/>
</dbReference>
<keyword evidence="2" id="KW-0521">NADP</keyword>
<dbReference type="AlphaFoldDB" id="A0A4S8LBC5"/>
<dbReference type="PRINTS" id="PR00081">
    <property type="entry name" value="GDHRDH"/>
</dbReference>
<keyword evidence="5" id="KW-1185">Reference proteome</keyword>
<comment type="similarity">
    <text evidence="1">Belongs to the short-chain dehydrogenases/reductases (SDR) family.</text>
</comment>
<evidence type="ECO:0000256" key="1">
    <source>
        <dbReference type="ARBA" id="ARBA00006484"/>
    </source>
</evidence>
<dbReference type="Gene3D" id="3.40.50.720">
    <property type="entry name" value="NAD(P)-binding Rossmann-like Domain"/>
    <property type="match status" value="1"/>
</dbReference>
<dbReference type="GO" id="GO:0016491">
    <property type="term" value="F:oxidoreductase activity"/>
    <property type="evidence" value="ECO:0007669"/>
    <property type="project" value="UniProtKB-KW"/>
</dbReference>
<dbReference type="OrthoDB" id="191139at2759"/>
<protein>
    <submittedName>
        <fullName evidence="4">NAD-P-binding protein</fullName>
    </submittedName>
</protein>
<gene>
    <name evidence="4" type="ORF">K435DRAFT_684279</name>
</gene>
<evidence type="ECO:0000256" key="3">
    <source>
        <dbReference type="ARBA" id="ARBA00023002"/>
    </source>
</evidence>
<dbReference type="SUPFAM" id="SSF51735">
    <property type="entry name" value="NAD(P)-binding Rossmann-fold domains"/>
    <property type="match status" value="1"/>
</dbReference>
<evidence type="ECO:0000256" key="2">
    <source>
        <dbReference type="ARBA" id="ARBA00022857"/>
    </source>
</evidence>
<name>A0A4S8LBC5_DENBC</name>
<keyword evidence="3" id="KW-0560">Oxidoreductase</keyword>
<accession>A0A4S8LBC5</accession>
<reference evidence="4 5" key="1">
    <citation type="journal article" date="2019" name="Nat. Ecol. Evol.">
        <title>Megaphylogeny resolves global patterns of mushroom evolution.</title>
        <authorList>
            <person name="Varga T."/>
            <person name="Krizsan K."/>
            <person name="Foldi C."/>
            <person name="Dima B."/>
            <person name="Sanchez-Garcia M."/>
            <person name="Sanchez-Ramirez S."/>
            <person name="Szollosi G.J."/>
            <person name="Szarkandi J.G."/>
            <person name="Papp V."/>
            <person name="Albert L."/>
            <person name="Andreopoulos W."/>
            <person name="Angelini C."/>
            <person name="Antonin V."/>
            <person name="Barry K.W."/>
            <person name="Bougher N.L."/>
            <person name="Buchanan P."/>
            <person name="Buyck B."/>
            <person name="Bense V."/>
            <person name="Catcheside P."/>
            <person name="Chovatia M."/>
            <person name="Cooper J."/>
            <person name="Damon W."/>
            <person name="Desjardin D."/>
            <person name="Finy P."/>
            <person name="Geml J."/>
            <person name="Haridas S."/>
            <person name="Hughes K."/>
            <person name="Justo A."/>
            <person name="Karasinski D."/>
            <person name="Kautmanova I."/>
            <person name="Kiss B."/>
            <person name="Kocsube S."/>
            <person name="Kotiranta H."/>
            <person name="LaButti K.M."/>
            <person name="Lechner B.E."/>
            <person name="Liimatainen K."/>
            <person name="Lipzen A."/>
            <person name="Lukacs Z."/>
            <person name="Mihaltcheva S."/>
            <person name="Morgado L.N."/>
            <person name="Niskanen T."/>
            <person name="Noordeloos M.E."/>
            <person name="Ohm R.A."/>
            <person name="Ortiz-Santana B."/>
            <person name="Ovrebo C."/>
            <person name="Racz N."/>
            <person name="Riley R."/>
            <person name="Savchenko A."/>
            <person name="Shiryaev A."/>
            <person name="Soop K."/>
            <person name="Spirin V."/>
            <person name="Szebenyi C."/>
            <person name="Tomsovsky M."/>
            <person name="Tulloss R.E."/>
            <person name="Uehling J."/>
            <person name="Grigoriev I.V."/>
            <person name="Vagvolgyi C."/>
            <person name="Papp T."/>
            <person name="Martin F.M."/>
            <person name="Miettinen O."/>
            <person name="Hibbett D.S."/>
            <person name="Nagy L.G."/>
        </authorList>
    </citation>
    <scope>NUCLEOTIDE SEQUENCE [LARGE SCALE GENOMIC DNA]</scope>
    <source>
        <strain evidence="4 5">CBS 962.96</strain>
    </source>
</reference>
<dbReference type="Pfam" id="PF00106">
    <property type="entry name" value="adh_short"/>
    <property type="match status" value="1"/>
</dbReference>
<sequence length="331" mass="36851">MPSFSFPGPSDLVSFLIQAYFASAPSWNVDKMPDMTGKVIIVTGGSAGLGKLTVKALLEKNARVYLVARDENKAQAVIDEYTKITGRTAIFLKIDLADLHSIKAAVKEFLSKEKELHVLYNNGGVFMTPMDKLTAQGCDLQFGTNVLGHFYLTKLLLPTLISTVSNSSDKVRVVTITSSAHYLAKYKFNFASLKDGSERRKMNPMAMYSQSKTGNILFASELARRYGDKGIVSTSIDPGNLKETEINRDVHGISLESITLYFLQIHKPELGVLTQLYAGTSPEAKDMNGKYLGPWCRERTPRSEANDSKLAEELWKWMEEQVELVEREESS</sequence>
<proteinExistence type="inferred from homology"/>
<dbReference type="InterPro" id="IPR002347">
    <property type="entry name" value="SDR_fam"/>
</dbReference>